<accession>G5GI19</accession>
<evidence type="ECO:0000256" key="1">
    <source>
        <dbReference type="SAM" id="SignalP"/>
    </source>
</evidence>
<proteinExistence type="predicted"/>
<dbReference type="eggNOG" id="ENOG502Z96H">
    <property type="taxonomic scope" value="Bacteria"/>
</dbReference>
<evidence type="ECO:0008006" key="4">
    <source>
        <dbReference type="Google" id="ProtNLM"/>
    </source>
</evidence>
<keyword evidence="1" id="KW-0732">Signal</keyword>
<dbReference type="EMBL" id="ACZL01000021">
    <property type="protein sequence ID" value="EHI55494.1"/>
    <property type="molecule type" value="Genomic_DNA"/>
</dbReference>
<dbReference type="STRING" id="679200.HMPREF9333_01209"/>
<dbReference type="AlphaFoldDB" id="G5GI19"/>
<protein>
    <recommendedName>
        <fullName evidence="4">Lipoprotein</fullName>
    </recommendedName>
</protein>
<feature type="signal peptide" evidence="1">
    <location>
        <begin position="1"/>
        <end position="23"/>
    </location>
</feature>
<comment type="caution">
    <text evidence="2">The sequence shown here is derived from an EMBL/GenBank/DDBJ whole genome shotgun (WGS) entry which is preliminary data.</text>
</comment>
<dbReference type="Proteomes" id="UP000003011">
    <property type="component" value="Unassembled WGS sequence"/>
</dbReference>
<dbReference type="PROSITE" id="PS51257">
    <property type="entry name" value="PROKAR_LIPOPROTEIN"/>
    <property type="match status" value="1"/>
</dbReference>
<gene>
    <name evidence="2" type="ORF">HMPREF9333_01209</name>
</gene>
<reference evidence="2 3" key="1">
    <citation type="submission" date="2011-08" db="EMBL/GenBank/DDBJ databases">
        <title>The Genome Sequence of Johnsonella ignava ATCC 51276.</title>
        <authorList>
            <consortium name="The Broad Institute Genome Sequencing Platform"/>
            <person name="Earl A."/>
            <person name="Ward D."/>
            <person name="Feldgarden M."/>
            <person name="Gevers D."/>
            <person name="Izard J."/>
            <person name="Blanton J.M."/>
            <person name="Baranova O.V."/>
            <person name="Dewhirst F.E."/>
            <person name="Young S.K."/>
            <person name="Zeng Q."/>
            <person name="Gargeya S."/>
            <person name="Fitzgerald M."/>
            <person name="Haas B."/>
            <person name="Abouelleil A."/>
            <person name="Alvarado L."/>
            <person name="Arachchi H.M."/>
            <person name="Berlin A."/>
            <person name="Brown A."/>
            <person name="Chapman S.B."/>
            <person name="Chen Z."/>
            <person name="Dunbar C."/>
            <person name="Freedman E."/>
            <person name="Gearin G."/>
            <person name="Gellesch M."/>
            <person name="Goldberg J."/>
            <person name="Griggs A."/>
            <person name="Gujja S."/>
            <person name="Heiman D."/>
            <person name="Howarth C."/>
            <person name="Larson L."/>
            <person name="Lui A."/>
            <person name="MacDonald P.J.P."/>
            <person name="Montmayeur A."/>
            <person name="Murphy C."/>
            <person name="Neiman D."/>
            <person name="Pearson M."/>
            <person name="Priest M."/>
            <person name="Roberts A."/>
            <person name="Saif S."/>
            <person name="Shea T."/>
            <person name="Shenoy N."/>
            <person name="Sisk P."/>
            <person name="Stolte C."/>
            <person name="Sykes S."/>
            <person name="Wortman J."/>
            <person name="Nusbaum C."/>
            <person name="Birren B."/>
        </authorList>
    </citation>
    <scope>NUCLEOTIDE SEQUENCE [LARGE SCALE GENOMIC DNA]</scope>
    <source>
        <strain evidence="2 3">ATCC 51276</strain>
    </source>
</reference>
<evidence type="ECO:0000313" key="3">
    <source>
        <dbReference type="Proteomes" id="UP000003011"/>
    </source>
</evidence>
<feature type="chain" id="PRO_5039064863" description="Lipoprotein" evidence="1">
    <location>
        <begin position="24"/>
        <end position="250"/>
    </location>
</feature>
<organism evidence="2 3">
    <name type="scientific">Johnsonella ignava ATCC 51276</name>
    <dbReference type="NCBI Taxonomy" id="679200"/>
    <lineage>
        <taxon>Bacteria</taxon>
        <taxon>Bacillati</taxon>
        <taxon>Bacillota</taxon>
        <taxon>Clostridia</taxon>
        <taxon>Lachnospirales</taxon>
        <taxon>Lachnospiraceae</taxon>
        <taxon>Johnsonella</taxon>
    </lineage>
</organism>
<dbReference type="PATRIC" id="fig|679200.3.peg.1288"/>
<sequence length="250" mass="26904">MKKTILTFTTVMFCLLMTACGTASGRADEALVGKYIPVKGTALGVTLSGDDMGGLTIELKSGGKAEIEVYGSTGSGKWVNDDTTLTLTVDKTDMVGKLGKDTIIFEGFLKEQVGHSMDVTFAKEGTDAAKPENFLPEEEKALLGDWEGVSVTDVMDDDVSGEISPSALKVTLNPDHTAVISFKGEEIATPTWSIFSNTVSFEGDVAGDARIYGEYKDGVFVITYSGEDNYYNFTMENSKKDASTQEKENK</sequence>
<dbReference type="OrthoDB" id="2079049at2"/>
<name>G5GI19_9FIRM</name>
<keyword evidence="3" id="KW-1185">Reference proteome</keyword>
<evidence type="ECO:0000313" key="2">
    <source>
        <dbReference type="EMBL" id="EHI55494.1"/>
    </source>
</evidence>
<dbReference type="RefSeq" id="WP_005540663.1">
    <property type="nucleotide sequence ID" value="NZ_JH378832.1"/>
</dbReference>
<dbReference type="HOGENOM" id="CLU_1174870_0_0_9"/>